<dbReference type="EMBL" id="ML213550">
    <property type="protein sequence ID" value="TFK45244.1"/>
    <property type="molecule type" value="Genomic_DNA"/>
</dbReference>
<organism evidence="1 2">
    <name type="scientific">Heliocybe sulcata</name>
    <dbReference type="NCBI Taxonomy" id="5364"/>
    <lineage>
        <taxon>Eukaryota</taxon>
        <taxon>Fungi</taxon>
        <taxon>Dikarya</taxon>
        <taxon>Basidiomycota</taxon>
        <taxon>Agaricomycotina</taxon>
        <taxon>Agaricomycetes</taxon>
        <taxon>Gloeophyllales</taxon>
        <taxon>Gloeophyllaceae</taxon>
        <taxon>Heliocybe</taxon>
    </lineage>
</organism>
<dbReference type="Proteomes" id="UP000305948">
    <property type="component" value="Unassembled WGS sequence"/>
</dbReference>
<accession>A0A5C3MIT4</accession>
<name>A0A5C3MIT4_9AGAM</name>
<protein>
    <submittedName>
        <fullName evidence="1">Uncharacterized protein</fullName>
    </submittedName>
</protein>
<gene>
    <name evidence="1" type="ORF">OE88DRAFT_1600301</name>
</gene>
<keyword evidence="2" id="KW-1185">Reference proteome</keyword>
<dbReference type="OrthoDB" id="2629491at2759"/>
<feature type="non-terminal residue" evidence="1">
    <location>
        <position position="1"/>
    </location>
</feature>
<reference evidence="1 2" key="1">
    <citation type="journal article" date="2019" name="Nat. Ecol. Evol.">
        <title>Megaphylogeny resolves global patterns of mushroom evolution.</title>
        <authorList>
            <person name="Varga T."/>
            <person name="Krizsan K."/>
            <person name="Foldi C."/>
            <person name="Dima B."/>
            <person name="Sanchez-Garcia M."/>
            <person name="Sanchez-Ramirez S."/>
            <person name="Szollosi G.J."/>
            <person name="Szarkandi J.G."/>
            <person name="Papp V."/>
            <person name="Albert L."/>
            <person name="Andreopoulos W."/>
            <person name="Angelini C."/>
            <person name="Antonin V."/>
            <person name="Barry K.W."/>
            <person name="Bougher N.L."/>
            <person name="Buchanan P."/>
            <person name="Buyck B."/>
            <person name="Bense V."/>
            <person name="Catcheside P."/>
            <person name="Chovatia M."/>
            <person name="Cooper J."/>
            <person name="Damon W."/>
            <person name="Desjardin D."/>
            <person name="Finy P."/>
            <person name="Geml J."/>
            <person name="Haridas S."/>
            <person name="Hughes K."/>
            <person name="Justo A."/>
            <person name="Karasinski D."/>
            <person name="Kautmanova I."/>
            <person name="Kiss B."/>
            <person name="Kocsube S."/>
            <person name="Kotiranta H."/>
            <person name="LaButti K.M."/>
            <person name="Lechner B.E."/>
            <person name="Liimatainen K."/>
            <person name="Lipzen A."/>
            <person name="Lukacs Z."/>
            <person name="Mihaltcheva S."/>
            <person name="Morgado L.N."/>
            <person name="Niskanen T."/>
            <person name="Noordeloos M.E."/>
            <person name="Ohm R.A."/>
            <person name="Ortiz-Santana B."/>
            <person name="Ovrebo C."/>
            <person name="Racz N."/>
            <person name="Riley R."/>
            <person name="Savchenko A."/>
            <person name="Shiryaev A."/>
            <person name="Soop K."/>
            <person name="Spirin V."/>
            <person name="Szebenyi C."/>
            <person name="Tomsovsky M."/>
            <person name="Tulloss R.E."/>
            <person name="Uehling J."/>
            <person name="Grigoriev I.V."/>
            <person name="Vagvolgyi C."/>
            <person name="Papp T."/>
            <person name="Martin F.M."/>
            <person name="Miettinen O."/>
            <person name="Hibbett D.S."/>
            <person name="Nagy L.G."/>
        </authorList>
    </citation>
    <scope>NUCLEOTIDE SEQUENCE [LARGE SCALE GENOMIC DNA]</scope>
    <source>
        <strain evidence="1 2">OMC1185</strain>
    </source>
</reference>
<proteinExistence type="predicted"/>
<feature type="non-terminal residue" evidence="1">
    <location>
        <position position="67"/>
    </location>
</feature>
<dbReference type="AlphaFoldDB" id="A0A5C3MIT4"/>
<evidence type="ECO:0000313" key="2">
    <source>
        <dbReference type="Proteomes" id="UP000305948"/>
    </source>
</evidence>
<sequence>FYLRGIVYFGDFHFTSRFIDSEGNIWYNDGITTGRQCMKEGNISTTSITTLLTAQRRTATLAIYAQI</sequence>
<evidence type="ECO:0000313" key="1">
    <source>
        <dbReference type="EMBL" id="TFK45244.1"/>
    </source>
</evidence>